<keyword evidence="5" id="KW-0460">Magnesium</keyword>
<dbReference type="InterPro" id="IPR015797">
    <property type="entry name" value="NUDIX_hydrolase-like_dom_sf"/>
</dbReference>
<dbReference type="InterPro" id="IPR020476">
    <property type="entry name" value="Nudix_hydrolase"/>
</dbReference>
<keyword evidence="3" id="KW-0479">Metal-binding</keyword>
<dbReference type="PANTHER" id="PTHR43758:SF2">
    <property type="entry name" value="OXIDIZED PURINE NUCLEOSIDE TRIPHOSPHATE HYDROLASE"/>
    <property type="match status" value="1"/>
</dbReference>
<dbReference type="PANTHER" id="PTHR43758">
    <property type="entry name" value="7,8-DIHYDRO-8-OXOGUANINE TRIPHOSPHATASE"/>
    <property type="match status" value="1"/>
</dbReference>
<accession>A0ABX0JAP0</accession>
<reference evidence="7" key="1">
    <citation type="submission" date="2020-03" db="EMBL/GenBank/DDBJ databases">
        <title>Draft sequencing of Paenibacilllus sp. S3N08.</title>
        <authorList>
            <person name="Kim D.-U."/>
        </authorList>
    </citation>
    <scope>NUCLEOTIDE SEQUENCE</scope>
    <source>
        <strain evidence="7">S3N08</strain>
    </source>
</reference>
<dbReference type="SUPFAM" id="SSF55811">
    <property type="entry name" value="Nudix"/>
    <property type="match status" value="1"/>
</dbReference>
<evidence type="ECO:0000259" key="6">
    <source>
        <dbReference type="PROSITE" id="PS51462"/>
    </source>
</evidence>
<evidence type="ECO:0000313" key="8">
    <source>
        <dbReference type="Proteomes" id="UP001165962"/>
    </source>
</evidence>
<dbReference type="CDD" id="cd18886">
    <property type="entry name" value="NUDIX_MutT_Nudt1"/>
    <property type="match status" value="1"/>
</dbReference>
<evidence type="ECO:0000256" key="1">
    <source>
        <dbReference type="ARBA" id="ARBA00001946"/>
    </source>
</evidence>
<gene>
    <name evidence="7" type="ORF">G9U52_24640</name>
</gene>
<evidence type="ECO:0000256" key="5">
    <source>
        <dbReference type="ARBA" id="ARBA00022842"/>
    </source>
</evidence>
<dbReference type="Gene3D" id="3.90.79.10">
    <property type="entry name" value="Nucleoside Triphosphate Pyrophosphohydrolase"/>
    <property type="match status" value="1"/>
</dbReference>
<evidence type="ECO:0000313" key="7">
    <source>
        <dbReference type="EMBL" id="NHN33008.1"/>
    </source>
</evidence>
<evidence type="ECO:0000256" key="3">
    <source>
        <dbReference type="ARBA" id="ARBA00022723"/>
    </source>
</evidence>
<dbReference type="EMBL" id="JAAOIW010000010">
    <property type="protein sequence ID" value="NHN33008.1"/>
    <property type="molecule type" value="Genomic_DNA"/>
</dbReference>
<dbReference type="PRINTS" id="PR00502">
    <property type="entry name" value="NUDIXFAMILY"/>
</dbReference>
<evidence type="ECO:0000256" key="2">
    <source>
        <dbReference type="ARBA" id="ARBA00005582"/>
    </source>
</evidence>
<dbReference type="Proteomes" id="UP001165962">
    <property type="component" value="Unassembled WGS sequence"/>
</dbReference>
<dbReference type="Pfam" id="PF00293">
    <property type="entry name" value="NUDIX"/>
    <property type="match status" value="1"/>
</dbReference>
<protein>
    <submittedName>
        <fullName evidence="7">8-oxo-dGTP diphosphatase</fullName>
    </submittedName>
</protein>
<comment type="cofactor">
    <cofactor evidence="1">
        <name>Mg(2+)</name>
        <dbReference type="ChEBI" id="CHEBI:18420"/>
    </cofactor>
</comment>
<name>A0ABX0JAP0_9BACL</name>
<keyword evidence="4" id="KW-0378">Hydrolase</keyword>
<proteinExistence type="inferred from homology"/>
<dbReference type="InterPro" id="IPR000086">
    <property type="entry name" value="NUDIX_hydrolase_dom"/>
</dbReference>
<feature type="domain" description="Nudix hydrolase" evidence="6">
    <location>
        <begin position="1"/>
        <end position="133"/>
    </location>
</feature>
<comment type="similarity">
    <text evidence="2">Belongs to the Nudix hydrolase family.</text>
</comment>
<organism evidence="7 8">
    <name type="scientific">Paenibacillus agricola</name>
    <dbReference type="NCBI Taxonomy" id="2716264"/>
    <lineage>
        <taxon>Bacteria</taxon>
        <taxon>Bacillati</taxon>
        <taxon>Bacillota</taxon>
        <taxon>Bacilli</taxon>
        <taxon>Bacillales</taxon>
        <taxon>Paenibacillaceae</taxon>
        <taxon>Paenibacillus</taxon>
    </lineage>
</organism>
<evidence type="ECO:0000256" key="4">
    <source>
        <dbReference type="ARBA" id="ARBA00022801"/>
    </source>
</evidence>
<sequence>MLKYNICFFKQGNHILLLNRESPSWMGCWNGVGGKLEPGETPRQSMIREISEETGIHESQYQLTYKGMVTWTVDGGGLGGMYLYIAELGEDIPYETPVKTVEGILDWKSIEWIMHSENRGVAANIPIYLNYIVHDQSCYEHYCTFKEGKLLDHCSKIIESSTEDRAEMNKYLMSKSFAI</sequence>
<dbReference type="PROSITE" id="PS51462">
    <property type="entry name" value="NUDIX"/>
    <property type="match status" value="1"/>
</dbReference>
<comment type="caution">
    <text evidence="7">The sequence shown here is derived from an EMBL/GenBank/DDBJ whole genome shotgun (WGS) entry which is preliminary data.</text>
</comment>
<keyword evidence="8" id="KW-1185">Reference proteome</keyword>